<evidence type="ECO:0000256" key="4">
    <source>
        <dbReference type="ARBA" id="ARBA00022764"/>
    </source>
</evidence>
<dbReference type="InterPro" id="IPR038484">
    <property type="entry name" value="MucB/RseB_C_sf"/>
</dbReference>
<dbReference type="Pfam" id="PF17188">
    <property type="entry name" value="MucB_RseB_C"/>
    <property type="match status" value="1"/>
</dbReference>
<feature type="signal peptide" evidence="5">
    <location>
        <begin position="1"/>
        <end position="27"/>
    </location>
</feature>
<keyword evidence="4" id="KW-0574">Periplasm</keyword>
<dbReference type="Gene3D" id="3.30.200.100">
    <property type="entry name" value="MucB/RseB, C-terminal domain"/>
    <property type="match status" value="1"/>
</dbReference>
<keyword evidence="9" id="KW-1185">Reference proteome</keyword>
<protein>
    <submittedName>
        <fullName evidence="8">MucB/RseB C-terminal domain-containing protein</fullName>
    </submittedName>
</protein>
<feature type="domain" description="MucB/RseB C-terminal" evidence="7">
    <location>
        <begin position="229"/>
        <end position="334"/>
    </location>
</feature>
<dbReference type="PANTHER" id="PTHR38782:SF1">
    <property type="entry name" value="SIGMA-E FACTOR REGULATORY PROTEIN RSEB"/>
    <property type="match status" value="1"/>
</dbReference>
<gene>
    <name evidence="8" type="ORF">RF679_09040</name>
</gene>
<dbReference type="InterPro" id="IPR005588">
    <property type="entry name" value="MucB_RseB"/>
</dbReference>
<evidence type="ECO:0000313" key="9">
    <source>
        <dbReference type="Proteomes" id="UP001181355"/>
    </source>
</evidence>
<reference evidence="8" key="1">
    <citation type="submission" date="2023-09" db="EMBL/GenBank/DDBJ databases">
        <title>Undibacterium sp. 20NA77.5 isolated from freshwater.</title>
        <authorList>
            <person name="Le V."/>
            <person name="Ko S.-R."/>
            <person name="Ahn C.-Y."/>
            <person name="Oh H.-M."/>
        </authorList>
    </citation>
    <scope>NUCLEOTIDE SEQUENCE</scope>
    <source>
        <strain evidence="8">20NA77.5</strain>
    </source>
</reference>
<dbReference type="Proteomes" id="UP001181355">
    <property type="component" value="Chromosome"/>
</dbReference>
<evidence type="ECO:0000259" key="6">
    <source>
        <dbReference type="Pfam" id="PF03888"/>
    </source>
</evidence>
<dbReference type="PIRSF" id="PIRSF005427">
    <property type="entry name" value="RseB"/>
    <property type="match status" value="1"/>
</dbReference>
<dbReference type="RefSeq" id="WP_309483876.1">
    <property type="nucleotide sequence ID" value="NZ_CP133720.1"/>
</dbReference>
<dbReference type="InterPro" id="IPR033434">
    <property type="entry name" value="MucB/RseB_N"/>
</dbReference>
<dbReference type="EMBL" id="CP133720">
    <property type="protein sequence ID" value="WMW82405.1"/>
    <property type="molecule type" value="Genomic_DNA"/>
</dbReference>
<evidence type="ECO:0000256" key="5">
    <source>
        <dbReference type="SAM" id="SignalP"/>
    </source>
</evidence>
<sequence length="337" mass="37323">MNMRHLSQFFCLLLSLALAHFSVPVSAQGISEEAEISKILQATQTAAKRLNYSGTFVYQQGNQIRTSRITHAFDAEGEAEKLEILDGKPREYIRRNGEVSCYLPDAKLIQIEKNLTQEEFPALLSENASLLPQSYFIKKAQISRVAGAECQVLSLQPKDGLRYGFRLCVEKNSNLLLGIQTLNARQEVIEQIAFTQINIGEIDKTRIKPSYAGTNSWKTEYLTVKANVNSGWSVKTLPAGYKKTLETRRFIPMSGSAADADNGVSRLNEVVQMMFSDGLSTFSVFIEPNSGDRTEGSLQQGAMTITGKRHGDYWITVVGEVPAAAIKQVVSSIQSKK</sequence>
<accession>A0ABY9RQ88</accession>
<dbReference type="PANTHER" id="PTHR38782">
    <property type="match status" value="1"/>
</dbReference>
<dbReference type="CDD" id="cd16327">
    <property type="entry name" value="RseB"/>
    <property type="match status" value="1"/>
</dbReference>
<name>A0ABY9RQ88_9BURK</name>
<feature type="chain" id="PRO_5045269425" evidence="5">
    <location>
        <begin position="28"/>
        <end position="337"/>
    </location>
</feature>
<dbReference type="Gene3D" id="2.50.20.10">
    <property type="entry name" value="Lipoprotein localisation LolA/LolB/LppX"/>
    <property type="match status" value="1"/>
</dbReference>
<feature type="domain" description="MucB/RseB N-terminal" evidence="6">
    <location>
        <begin position="37"/>
        <end position="209"/>
    </location>
</feature>
<organism evidence="8 9">
    <name type="scientific">Undibacterium cyanobacteriorum</name>
    <dbReference type="NCBI Taxonomy" id="3073561"/>
    <lineage>
        <taxon>Bacteria</taxon>
        <taxon>Pseudomonadati</taxon>
        <taxon>Pseudomonadota</taxon>
        <taxon>Betaproteobacteria</taxon>
        <taxon>Burkholderiales</taxon>
        <taxon>Oxalobacteraceae</taxon>
        <taxon>Undibacterium</taxon>
    </lineage>
</organism>
<evidence type="ECO:0000256" key="1">
    <source>
        <dbReference type="ARBA" id="ARBA00004418"/>
    </source>
</evidence>
<keyword evidence="3 5" id="KW-0732">Signal</keyword>
<evidence type="ECO:0000313" key="8">
    <source>
        <dbReference type="EMBL" id="WMW82405.1"/>
    </source>
</evidence>
<dbReference type="InterPro" id="IPR033436">
    <property type="entry name" value="MucB/RseB_C"/>
</dbReference>
<evidence type="ECO:0000259" key="7">
    <source>
        <dbReference type="Pfam" id="PF17188"/>
    </source>
</evidence>
<comment type="subcellular location">
    <subcellularLocation>
        <location evidence="1">Periplasm</location>
    </subcellularLocation>
</comment>
<comment type="similarity">
    <text evidence="2">Belongs to the RseB family.</text>
</comment>
<dbReference type="Pfam" id="PF03888">
    <property type="entry name" value="MucB_RseB"/>
    <property type="match status" value="1"/>
</dbReference>
<evidence type="ECO:0000256" key="2">
    <source>
        <dbReference type="ARBA" id="ARBA00008150"/>
    </source>
</evidence>
<proteinExistence type="inferred from homology"/>
<evidence type="ECO:0000256" key="3">
    <source>
        <dbReference type="ARBA" id="ARBA00022729"/>
    </source>
</evidence>